<evidence type="ECO:0000256" key="1">
    <source>
        <dbReference type="SAM" id="MobiDB-lite"/>
    </source>
</evidence>
<feature type="compositionally biased region" description="Polar residues" evidence="1">
    <location>
        <begin position="1"/>
        <end position="16"/>
    </location>
</feature>
<dbReference type="HOGENOM" id="CLU_1143679_0_0_1"/>
<evidence type="ECO:0000313" key="2">
    <source>
        <dbReference type="EMBL" id="ESO83838.1"/>
    </source>
</evidence>
<feature type="compositionally biased region" description="Basic and acidic residues" evidence="1">
    <location>
        <begin position="80"/>
        <end position="98"/>
    </location>
</feature>
<dbReference type="AlphaFoldDB" id="V3Z075"/>
<protein>
    <submittedName>
        <fullName evidence="2">Uncharacterized protein</fullName>
    </submittedName>
</protein>
<feature type="region of interest" description="Disordered" evidence="1">
    <location>
        <begin position="131"/>
        <end position="229"/>
    </location>
</feature>
<reference evidence="2 3" key="1">
    <citation type="journal article" date="2013" name="Nature">
        <title>Insights into bilaterian evolution from three spiralian genomes.</title>
        <authorList>
            <person name="Simakov O."/>
            <person name="Marletaz F."/>
            <person name="Cho S.J."/>
            <person name="Edsinger-Gonzales E."/>
            <person name="Havlak P."/>
            <person name="Hellsten U."/>
            <person name="Kuo D.H."/>
            <person name="Larsson T."/>
            <person name="Lv J."/>
            <person name="Arendt D."/>
            <person name="Savage R."/>
            <person name="Osoegawa K."/>
            <person name="de Jong P."/>
            <person name="Grimwood J."/>
            <person name="Chapman J.A."/>
            <person name="Shapiro H."/>
            <person name="Aerts A."/>
            <person name="Otillar R.P."/>
            <person name="Terry A.Y."/>
            <person name="Boore J.L."/>
            <person name="Grigoriev I.V."/>
            <person name="Lindberg D.R."/>
            <person name="Seaver E.C."/>
            <person name="Weisblat D.A."/>
            <person name="Putnam N.H."/>
            <person name="Rokhsar D.S."/>
        </authorList>
    </citation>
    <scope>NUCLEOTIDE SEQUENCE [LARGE SCALE GENOMIC DNA]</scope>
</reference>
<dbReference type="Proteomes" id="UP000030746">
    <property type="component" value="Unassembled WGS sequence"/>
</dbReference>
<feature type="compositionally biased region" description="Basic and acidic residues" evidence="1">
    <location>
        <begin position="180"/>
        <end position="192"/>
    </location>
</feature>
<feature type="region of interest" description="Disordered" evidence="1">
    <location>
        <begin position="1"/>
        <end position="112"/>
    </location>
</feature>
<organism evidence="2 3">
    <name type="scientific">Lottia gigantea</name>
    <name type="common">Giant owl limpet</name>
    <dbReference type="NCBI Taxonomy" id="225164"/>
    <lineage>
        <taxon>Eukaryota</taxon>
        <taxon>Metazoa</taxon>
        <taxon>Spiralia</taxon>
        <taxon>Lophotrochozoa</taxon>
        <taxon>Mollusca</taxon>
        <taxon>Gastropoda</taxon>
        <taxon>Patellogastropoda</taxon>
        <taxon>Lottioidea</taxon>
        <taxon>Lottiidae</taxon>
        <taxon>Lottia</taxon>
    </lineage>
</organism>
<proteinExistence type="predicted"/>
<sequence length="243" mass="27413">MDCNLVSSPTYQNLYTSRRRPPPPPPLLSPDDKPPALPPRNYRKPLNDPPSNKTPGAGGEESVDNTKLDFKSLMNQWEGSPREDSYAADLRRQARRFSEQQPNSTNMSILHSKTKINFSQSYKREPVLVHQATPPQNTNSSFEEKTTVTSPVLEQPMVVEEGNKENKAPSTPSNQPMSDEEMKTPPRVDRSISELSLPSPPIHYGTLEGDHSELPPPPPEVLEEAEKDDQISDRVCIFWERLF</sequence>
<feature type="compositionally biased region" description="Polar residues" evidence="1">
    <location>
        <begin position="133"/>
        <end position="152"/>
    </location>
</feature>
<dbReference type="RefSeq" id="XP_009065417.1">
    <property type="nucleotide sequence ID" value="XM_009067169.1"/>
</dbReference>
<dbReference type="KEGG" id="lgi:LOTGIDRAFT_168882"/>
<evidence type="ECO:0000313" key="3">
    <source>
        <dbReference type="Proteomes" id="UP000030746"/>
    </source>
</evidence>
<name>V3Z075_LOTGI</name>
<accession>V3Z075</accession>
<dbReference type="EMBL" id="KB203567">
    <property type="protein sequence ID" value="ESO83838.1"/>
    <property type="molecule type" value="Genomic_DNA"/>
</dbReference>
<dbReference type="OrthoDB" id="10656676at2759"/>
<keyword evidence="3" id="KW-1185">Reference proteome</keyword>
<dbReference type="GeneID" id="20240992"/>
<dbReference type="CTD" id="20240992"/>
<feature type="compositionally biased region" description="Polar residues" evidence="1">
    <location>
        <begin position="99"/>
        <end position="112"/>
    </location>
</feature>
<gene>
    <name evidence="2" type="ORF">LOTGIDRAFT_168882</name>
</gene>
<feature type="compositionally biased region" description="Polar residues" evidence="1">
    <location>
        <begin position="168"/>
        <end position="177"/>
    </location>
</feature>